<name>A0ABV9QYB2_9GAMM</name>
<dbReference type="Proteomes" id="UP001595886">
    <property type="component" value="Unassembled WGS sequence"/>
</dbReference>
<keyword evidence="1" id="KW-0472">Membrane</keyword>
<dbReference type="RefSeq" id="WP_380022367.1">
    <property type="nucleotide sequence ID" value="NZ_JBHSHD010000015.1"/>
</dbReference>
<evidence type="ECO:0000259" key="2">
    <source>
        <dbReference type="Pfam" id="PF14317"/>
    </source>
</evidence>
<evidence type="ECO:0000313" key="4">
    <source>
        <dbReference type="Proteomes" id="UP001595886"/>
    </source>
</evidence>
<reference evidence="4" key="1">
    <citation type="journal article" date="2019" name="Int. J. Syst. Evol. Microbiol.">
        <title>The Global Catalogue of Microorganisms (GCM) 10K type strain sequencing project: providing services to taxonomists for standard genome sequencing and annotation.</title>
        <authorList>
            <consortium name="The Broad Institute Genomics Platform"/>
            <consortium name="The Broad Institute Genome Sequencing Center for Infectious Disease"/>
            <person name="Wu L."/>
            <person name="Ma J."/>
        </authorList>
    </citation>
    <scope>NUCLEOTIDE SEQUENCE [LARGE SCALE GENOMIC DNA]</scope>
    <source>
        <strain evidence="4">CCUG 30340</strain>
    </source>
</reference>
<keyword evidence="1" id="KW-0812">Transmembrane</keyword>
<feature type="transmembrane region" description="Helical" evidence="1">
    <location>
        <begin position="51"/>
        <end position="76"/>
    </location>
</feature>
<accession>A0ABV9QYB2</accession>
<feature type="domain" description="YcxB-like C-terminal" evidence="2">
    <location>
        <begin position="98"/>
        <end position="154"/>
    </location>
</feature>
<feature type="transmembrane region" description="Helical" evidence="1">
    <location>
        <begin position="28"/>
        <end position="45"/>
    </location>
</feature>
<comment type="caution">
    <text evidence="3">The sequence shown here is derived from an EMBL/GenBank/DDBJ whole genome shotgun (WGS) entry which is preliminary data.</text>
</comment>
<keyword evidence="1" id="KW-1133">Transmembrane helix</keyword>
<organism evidence="3 4">
    <name type="scientific">Dokdonella ginsengisoli</name>
    <dbReference type="NCBI Taxonomy" id="363846"/>
    <lineage>
        <taxon>Bacteria</taxon>
        <taxon>Pseudomonadati</taxon>
        <taxon>Pseudomonadota</taxon>
        <taxon>Gammaproteobacteria</taxon>
        <taxon>Lysobacterales</taxon>
        <taxon>Rhodanobacteraceae</taxon>
        <taxon>Dokdonella</taxon>
    </lineage>
</organism>
<dbReference type="InterPro" id="IPR025588">
    <property type="entry name" value="YcxB-like_C"/>
</dbReference>
<proteinExistence type="predicted"/>
<sequence>MTPVRLDYVADDYVAAMKLHGRWSTRRLLVSVGTGAVAAIALFFLPPAWPAVAAAGVLGGAIGMLVCYALSWLFYLPWKARRMFGQQKSLHETYELAWDDEGMSIRGRLGQGTTPWDSYLKKKENERIVLLYQSDLLFQMLPRRAFTAVQMQALQPYLERVGRAA</sequence>
<evidence type="ECO:0000256" key="1">
    <source>
        <dbReference type="SAM" id="Phobius"/>
    </source>
</evidence>
<keyword evidence="4" id="KW-1185">Reference proteome</keyword>
<evidence type="ECO:0000313" key="3">
    <source>
        <dbReference type="EMBL" id="MFC4822086.1"/>
    </source>
</evidence>
<protein>
    <submittedName>
        <fullName evidence="3">YcxB family protein</fullName>
    </submittedName>
</protein>
<gene>
    <name evidence="3" type="ORF">ACFO6Q_17305</name>
</gene>
<dbReference type="EMBL" id="JBHSHD010000015">
    <property type="protein sequence ID" value="MFC4822086.1"/>
    <property type="molecule type" value="Genomic_DNA"/>
</dbReference>
<dbReference type="Pfam" id="PF14317">
    <property type="entry name" value="YcxB"/>
    <property type="match status" value="1"/>
</dbReference>